<dbReference type="InterPro" id="IPR023210">
    <property type="entry name" value="NADP_OxRdtase_dom"/>
</dbReference>
<dbReference type="PROSITE" id="PS00063">
    <property type="entry name" value="ALDOKETO_REDUCTASE_3"/>
    <property type="match status" value="1"/>
</dbReference>
<dbReference type="AlphaFoldDB" id="A0A061B533"/>
<dbReference type="InterPro" id="IPR020471">
    <property type="entry name" value="AKR"/>
</dbReference>
<dbReference type="PROSITE" id="PS00062">
    <property type="entry name" value="ALDOKETO_REDUCTASE_2"/>
    <property type="match status" value="1"/>
</dbReference>
<evidence type="ECO:0000256" key="1">
    <source>
        <dbReference type="ARBA" id="ARBA00007905"/>
    </source>
</evidence>
<feature type="active site" description="Proton donor" evidence="3">
    <location>
        <position position="53"/>
    </location>
</feature>
<evidence type="ECO:0000313" key="7">
    <source>
        <dbReference type="EMBL" id="CDR44578.1"/>
    </source>
</evidence>
<comment type="similarity">
    <text evidence="1">Belongs to the aldo/keto reductase family.</text>
</comment>
<gene>
    <name evidence="7" type="ORF">RHTO0S_09e06546g</name>
</gene>
<dbReference type="OrthoDB" id="416253at2759"/>
<dbReference type="EMBL" id="LK052944">
    <property type="protein sequence ID" value="CDR44578.1"/>
    <property type="molecule type" value="Genomic_DNA"/>
</dbReference>
<dbReference type="FunFam" id="3.20.20.100:FF:000007">
    <property type="entry name" value="NAD(P)H-dependent D-xylose reductase xyl1"/>
    <property type="match status" value="1"/>
</dbReference>
<feature type="domain" description="NADP-dependent oxidoreductase" evidence="6">
    <location>
        <begin position="231"/>
        <end position="289"/>
    </location>
</feature>
<sequence length="326" mass="36197">MSSKSVPTVQLHNGKSFPLIGFGTWQSAPGEVGNAVSVALKAGYRHLDLAKVYQNQKEIAPAIANSGVPREEMFITSKLWNSQHRPDLVEPALDDTLKELGLSYLDLYLIHWPVAFPAEGDPHQNLFPKANDNEVKIDDSVSLVDTWKAMIKLLDTGKVKSIGVSNFSPEMVDAITEATGVKPVVNQIERHPHLLQRELIEHHKKANIVITAYSGFGNNSEGVPLLVQHPIVKKIAEKHGADGGQVLIAWGMHGGHAIIPKSVTDSRIQSNFKIIQISDEDVKEIDSIGEKEPRRFNTPIRYTPLWPVNCFNEESERSAKYQVKIK</sequence>
<name>A0A061B533_RHOTO</name>
<dbReference type="GO" id="GO:0016491">
    <property type="term" value="F:oxidoreductase activity"/>
    <property type="evidence" value="ECO:0007669"/>
    <property type="project" value="UniProtKB-KW"/>
</dbReference>
<dbReference type="InterPro" id="IPR018170">
    <property type="entry name" value="Aldo/ket_reductase_CS"/>
</dbReference>
<evidence type="ECO:0000256" key="4">
    <source>
        <dbReference type="PIRSR" id="PIRSR000097-2"/>
    </source>
</evidence>
<dbReference type="PANTHER" id="PTHR11732">
    <property type="entry name" value="ALDO/KETO REDUCTASE"/>
    <property type="match status" value="1"/>
</dbReference>
<protein>
    <submittedName>
        <fullName evidence="7">RHTO0S09e06546g1_1</fullName>
    </submittedName>
</protein>
<dbReference type="InterPro" id="IPR036812">
    <property type="entry name" value="NAD(P)_OxRdtase_dom_sf"/>
</dbReference>
<dbReference type="PIRSF" id="PIRSF000097">
    <property type="entry name" value="AKR"/>
    <property type="match status" value="1"/>
</dbReference>
<accession>A0A061B533</accession>
<organism evidence="7">
    <name type="scientific">Rhodotorula toruloides</name>
    <name type="common">Yeast</name>
    <name type="synonym">Rhodosporidium toruloides</name>
    <dbReference type="NCBI Taxonomy" id="5286"/>
    <lineage>
        <taxon>Eukaryota</taxon>
        <taxon>Fungi</taxon>
        <taxon>Dikarya</taxon>
        <taxon>Basidiomycota</taxon>
        <taxon>Pucciniomycotina</taxon>
        <taxon>Microbotryomycetes</taxon>
        <taxon>Sporidiobolales</taxon>
        <taxon>Sporidiobolaceae</taxon>
        <taxon>Rhodotorula</taxon>
    </lineage>
</organism>
<dbReference type="Pfam" id="PF00248">
    <property type="entry name" value="Aldo_ket_red"/>
    <property type="match status" value="2"/>
</dbReference>
<evidence type="ECO:0000256" key="3">
    <source>
        <dbReference type="PIRSR" id="PIRSR000097-1"/>
    </source>
</evidence>
<feature type="binding site" evidence="4">
    <location>
        <position position="111"/>
    </location>
    <ligand>
        <name>substrate</name>
    </ligand>
</feature>
<evidence type="ECO:0000256" key="5">
    <source>
        <dbReference type="PIRSR" id="PIRSR000097-3"/>
    </source>
</evidence>
<proteinExistence type="inferred from homology"/>
<feature type="site" description="Lowers pKa of active site Tyr" evidence="5">
    <location>
        <position position="78"/>
    </location>
</feature>
<reference evidence="7" key="1">
    <citation type="journal article" date="2014" name="Genome Announc.">
        <title>Draft genome sequence of Rhodosporidium toruloides CECT1137, an oleaginous yeast of biotechnological interest.</title>
        <authorList>
            <person name="Morin N."/>
            <person name="Calcas X."/>
            <person name="Devillers H."/>
            <person name="Durrens P."/>
            <person name="Sherman D.J."/>
            <person name="Nicaud J.-M."/>
            <person name="Neuveglise C."/>
        </authorList>
    </citation>
    <scope>NUCLEOTIDE SEQUENCE</scope>
    <source>
        <strain evidence="7">CECT1137</strain>
    </source>
</reference>
<evidence type="ECO:0000256" key="2">
    <source>
        <dbReference type="ARBA" id="ARBA00023002"/>
    </source>
</evidence>
<dbReference type="SUPFAM" id="SSF51430">
    <property type="entry name" value="NAD(P)-linked oxidoreductase"/>
    <property type="match status" value="1"/>
</dbReference>
<dbReference type="Gene3D" id="3.20.20.100">
    <property type="entry name" value="NADP-dependent oxidoreductase domain"/>
    <property type="match status" value="1"/>
</dbReference>
<keyword evidence="2" id="KW-0560">Oxidoreductase</keyword>
<evidence type="ECO:0000259" key="6">
    <source>
        <dbReference type="Pfam" id="PF00248"/>
    </source>
</evidence>
<feature type="domain" description="NADP-dependent oxidoreductase" evidence="6">
    <location>
        <begin position="20"/>
        <end position="217"/>
    </location>
</feature>
<dbReference type="PRINTS" id="PR00069">
    <property type="entry name" value="ALDKETRDTASE"/>
</dbReference>